<evidence type="ECO:0000313" key="2">
    <source>
        <dbReference type="EMBL" id="MBB5078537.1"/>
    </source>
</evidence>
<comment type="caution">
    <text evidence="2">The sequence shown here is derived from an EMBL/GenBank/DDBJ whole genome shotgun (WGS) entry which is preliminary data.</text>
</comment>
<proteinExistence type="predicted"/>
<dbReference type="EMBL" id="JACHIN010000005">
    <property type="protein sequence ID" value="MBB5078537.1"/>
    <property type="molecule type" value="Genomic_DNA"/>
</dbReference>
<feature type="signal peptide" evidence="1">
    <location>
        <begin position="1"/>
        <end position="26"/>
    </location>
</feature>
<organism evidence="2 3">
    <name type="scientific">Nonomuraea endophytica</name>
    <dbReference type="NCBI Taxonomy" id="714136"/>
    <lineage>
        <taxon>Bacteria</taxon>
        <taxon>Bacillati</taxon>
        <taxon>Actinomycetota</taxon>
        <taxon>Actinomycetes</taxon>
        <taxon>Streptosporangiales</taxon>
        <taxon>Streptosporangiaceae</taxon>
        <taxon>Nonomuraea</taxon>
    </lineage>
</organism>
<dbReference type="RefSeq" id="WP_184963387.1">
    <property type="nucleotide sequence ID" value="NZ_JACHIN010000005.1"/>
</dbReference>
<sequence length="133" mass="14164">MSHLLSARVAVVIVLASALLSVPAQAAAPPSGLRCGGLSCQYTFTRARTASIHARLKATDRSTQAVTQLICVRIPHKLFAGLCAWSAAYLYDKAHIHLEEAVARDGCLVVRAKLSLRKAITFGSLPPQDPKCG</sequence>
<accession>A0A7W8EHG0</accession>
<evidence type="ECO:0000313" key="3">
    <source>
        <dbReference type="Proteomes" id="UP000568380"/>
    </source>
</evidence>
<evidence type="ECO:0000256" key="1">
    <source>
        <dbReference type="SAM" id="SignalP"/>
    </source>
</evidence>
<dbReference type="AlphaFoldDB" id="A0A7W8EHG0"/>
<keyword evidence="3" id="KW-1185">Reference proteome</keyword>
<dbReference type="Proteomes" id="UP000568380">
    <property type="component" value="Unassembled WGS sequence"/>
</dbReference>
<protein>
    <submittedName>
        <fullName evidence="2">Uncharacterized protein</fullName>
    </submittedName>
</protein>
<keyword evidence="1" id="KW-0732">Signal</keyword>
<reference evidence="2 3" key="1">
    <citation type="submission" date="2020-08" db="EMBL/GenBank/DDBJ databases">
        <title>Genomic Encyclopedia of Type Strains, Phase IV (KMG-IV): sequencing the most valuable type-strain genomes for metagenomic binning, comparative biology and taxonomic classification.</title>
        <authorList>
            <person name="Goeker M."/>
        </authorList>
    </citation>
    <scope>NUCLEOTIDE SEQUENCE [LARGE SCALE GENOMIC DNA]</scope>
    <source>
        <strain evidence="2 3">DSM 45385</strain>
    </source>
</reference>
<gene>
    <name evidence="2" type="ORF">HNR40_004023</name>
</gene>
<name>A0A7W8EHG0_9ACTN</name>
<feature type="chain" id="PRO_5031272350" evidence="1">
    <location>
        <begin position="27"/>
        <end position="133"/>
    </location>
</feature>